<sequence>MFENPFPPQLTLLIMRLSLYSCSHGYQRCPSGCHWNGHCDTTRGHCTCYDGFYNTDCSGDCGCNGYGYCKQDHTCECENGWIWSSIERKCIWDCQCPNGIKCMGPGICDCDPKHPCKYGTCYNSQCECWEGYKGDTCSIYDPNIMANRNVNIGINLGGITYYSSEIKFTDIAKQSQSWLSERTEGAHSHEWDSHEESTVHWRNDGYPADLPPTMRLVKLMLRNFGVHAPRGNYTILYDGEGDIGIKLVKNHIYYKGKGRMVVYLEPGSGGVLVELLRTNPHNPLHNLRVIFPGYEYRYERFPFYPPFLESLVRYSEMRFMDFLRTNGHTPEPTTWDSRKSLTFHTQTGSNGAAIEHMIHLANIIGSDPWFNMPHAADDNYVTQFATLVKKTLRPDLKVYIEYSNEVWNGIFRQTKYSQERGISLNLDSQSWRAGFKYYNKRSTEVMKLWKKVYGSAHDKLIPVWAWQTGYQDYTRQALEDLGSRSQEFKALAITGYFGCDKLAAKHAAELPTMSFQQMAQLCKDDMPNIEASYRHYMELAKNHSLKLLMYEGGPGIVEAGAIAHGSHQQSVTEKAIAFNRHGMMEVAVTDVLEAWRNVTSISYNSPPGGLFNYFSSAGTPSKYGSWGMLEYTGQPLSSVPKYRAVHKFMAKYDGHDYVAPKCSFVKMSASTFAGCFIQNDQSKCGTTDISHPRWTTYVNLCVTGSICVADGYNPKTRNLYIRAVDEMAGSTYFIIDSAHSDHMTK</sequence>
<dbReference type="PANTHER" id="PTHR14949:SF56">
    <property type="entry name" value="EGF-LIKE-DOMAIN, MULTIPLE 7"/>
    <property type="match status" value="1"/>
</dbReference>
<organism evidence="4 5">
    <name type="scientific">Pinctada imbricata</name>
    <name type="common">Atlantic pearl-oyster</name>
    <name type="synonym">Pinctada martensii</name>
    <dbReference type="NCBI Taxonomy" id="66713"/>
    <lineage>
        <taxon>Eukaryota</taxon>
        <taxon>Metazoa</taxon>
        <taxon>Spiralia</taxon>
        <taxon>Lophotrochozoa</taxon>
        <taxon>Mollusca</taxon>
        <taxon>Bivalvia</taxon>
        <taxon>Autobranchia</taxon>
        <taxon>Pteriomorphia</taxon>
        <taxon>Pterioida</taxon>
        <taxon>Pterioidea</taxon>
        <taxon>Pteriidae</taxon>
        <taxon>Pinctada</taxon>
    </lineage>
</organism>
<dbReference type="Proteomes" id="UP001186944">
    <property type="component" value="Unassembled WGS sequence"/>
</dbReference>
<feature type="signal peptide" evidence="3">
    <location>
        <begin position="1"/>
        <end position="25"/>
    </location>
</feature>
<accession>A0AA88XD82</accession>
<evidence type="ECO:0000313" key="4">
    <source>
        <dbReference type="EMBL" id="KAK3083039.1"/>
    </source>
</evidence>
<evidence type="ECO:0000256" key="3">
    <source>
        <dbReference type="SAM" id="SignalP"/>
    </source>
</evidence>
<proteinExistence type="predicted"/>
<evidence type="ECO:0000256" key="2">
    <source>
        <dbReference type="ARBA" id="ARBA00023157"/>
    </source>
</evidence>
<dbReference type="SUPFAM" id="SSF57184">
    <property type="entry name" value="Growth factor receptor domain"/>
    <property type="match status" value="1"/>
</dbReference>
<evidence type="ECO:0000313" key="5">
    <source>
        <dbReference type="Proteomes" id="UP001186944"/>
    </source>
</evidence>
<evidence type="ECO:0008006" key="6">
    <source>
        <dbReference type="Google" id="ProtNLM"/>
    </source>
</evidence>
<keyword evidence="1 3" id="KW-0732">Signal</keyword>
<keyword evidence="5" id="KW-1185">Reference proteome</keyword>
<comment type="caution">
    <text evidence="4">The sequence shown here is derived from an EMBL/GenBank/DDBJ whole genome shotgun (WGS) entry which is preliminary data.</text>
</comment>
<evidence type="ECO:0000256" key="1">
    <source>
        <dbReference type="ARBA" id="ARBA00022729"/>
    </source>
</evidence>
<dbReference type="PANTHER" id="PTHR14949">
    <property type="entry name" value="EGF-LIKE-DOMAIN, MULTIPLE 7, 8"/>
    <property type="match status" value="1"/>
</dbReference>
<dbReference type="EMBL" id="VSWD01000014">
    <property type="protein sequence ID" value="KAK3083039.1"/>
    <property type="molecule type" value="Genomic_DNA"/>
</dbReference>
<protein>
    <recommendedName>
        <fullName evidence="6">EGF-like domain-containing protein</fullName>
    </recommendedName>
</protein>
<reference evidence="4" key="1">
    <citation type="submission" date="2019-08" db="EMBL/GenBank/DDBJ databases">
        <title>The improved chromosome-level genome for the pearl oyster Pinctada fucata martensii using PacBio sequencing and Hi-C.</title>
        <authorList>
            <person name="Zheng Z."/>
        </authorList>
    </citation>
    <scope>NUCLEOTIDE SEQUENCE</scope>
    <source>
        <strain evidence="4">ZZ-2019</strain>
        <tissue evidence="4">Adductor muscle</tissue>
    </source>
</reference>
<name>A0AA88XD82_PINIB</name>
<dbReference type="InterPro" id="IPR009030">
    <property type="entry name" value="Growth_fac_rcpt_cys_sf"/>
</dbReference>
<dbReference type="InterPro" id="IPR050969">
    <property type="entry name" value="Dev_Signal_Modulators"/>
</dbReference>
<keyword evidence="2" id="KW-1015">Disulfide bond</keyword>
<dbReference type="AlphaFoldDB" id="A0AA88XD82"/>
<gene>
    <name evidence="4" type="ORF">FSP39_012374</name>
</gene>
<feature type="chain" id="PRO_5041648437" description="EGF-like domain-containing protein" evidence="3">
    <location>
        <begin position="26"/>
        <end position="745"/>
    </location>
</feature>